<gene>
    <name evidence="1" type="ORF">GOODEAATRI_014481</name>
</gene>
<name>A0ABV0NUH3_9TELE</name>
<protein>
    <submittedName>
        <fullName evidence="1">Uncharacterized protein</fullName>
    </submittedName>
</protein>
<proteinExistence type="predicted"/>
<reference evidence="1 2" key="1">
    <citation type="submission" date="2021-06" db="EMBL/GenBank/DDBJ databases">
        <authorList>
            <person name="Palmer J.M."/>
        </authorList>
    </citation>
    <scope>NUCLEOTIDE SEQUENCE [LARGE SCALE GENOMIC DNA]</scope>
    <source>
        <strain evidence="1 2">GA_2019</strain>
        <tissue evidence="1">Muscle</tissue>
    </source>
</reference>
<dbReference type="EMBL" id="JAHRIO010050999">
    <property type="protein sequence ID" value="MEQ2175068.1"/>
    <property type="molecule type" value="Genomic_DNA"/>
</dbReference>
<keyword evidence="2" id="KW-1185">Reference proteome</keyword>
<dbReference type="Proteomes" id="UP001476798">
    <property type="component" value="Unassembled WGS sequence"/>
</dbReference>
<accession>A0ABV0NUH3</accession>
<evidence type="ECO:0000313" key="1">
    <source>
        <dbReference type="EMBL" id="MEQ2175068.1"/>
    </source>
</evidence>
<organism evidence="1 2">
    <name type="scientific">Goodea atripinnis</name>
    <dbReference type="NCBI Taxonomy" id="208336"/>
    <lineage>
        <taxon>Eukaryota</taxon>
        <taxon>Metazoa</taxon>
        <taxon>Chordata</taxon>
        <taxon>Craniata</taxon>
        <taxon>Vertebrata</taxon>
        <taxon>Euteleostomi</taxon>
        <taxon>Actinopterygii</taxon>
        <taxon>Neopterygii</taxon>
        <taxon>Teleostei</taxon>
        <taxon>Neoteleostei</taxon>
        <taxon>Acanthomorphata</taxon>
        <taxon>Ovalentaria</taxon>
        <taxon>Atherinomorphae</taxon>
        <taxon>Cyprinodontiformes</taxon>
        <taxon>Goodeidae</taxon>
        <taxon>Goodea</taxon>
    </lineage>
</organism>
<evidence type="ECO:0000313" key="2">
    <source>
        <dbReference type="Proteomes" id="UP001476798"/>
    </source>
</evidence>
<comment type="caution">
    <text evidence="1">The sequence shown here is derived from an EMBL/GenBank/DDBJ whole genome shotgun (WGS) entry which is preliminary data.</text>
</comment>
<sequence>MLGLSSSLDSVPLDQSTQDLLDASLPAFALMTRELVRMLSMLVCARCQVWLAQSSLTELCRRTLRALPVVLRPQALWFPMCLRAGTHSPGTQPSAINGLFV</sequence>